<sequence length="174" mass="19666">MLLALVFAFVCPLYAKIPRRRPFNIINATEADCRLPADLGDFFFDVETKTCFPFKYTGCGGNKNNFVESAQCYWACAKHFNHCQGKDKSFGKCNGSKDKCPNGTICYHNGPSKPNEADCCDKKALDEFKAELFANDEKACGKNKTKSYVGRECSYQFCFESECKQGKYFAYCCH</sequence>
<keyword evidence="4" id="KW-1185">Reference proteome</keyword>
<dbReference type="Gene3D" id="4.10.410.10">
    <property type="entry name" value="Pancreatic trypsin inhibitor Kunitz domain"/>
    <property type="match status" value="1"/>
</dbReference>
<evidence type="ECO:0000313" key="3">
    <source>
        <dbReference type="EMBL" id="CAJ0599202.1"/>
    </source>
</evidence>
<dbReference type="PANTHER" id="PTHR47248:SF7">
    <property type="entry name" value="BPTI_KUNITZ INHIBITOR DOMAIN-CONTAINING PROTEIN"/>
    <property type="match status" value="1"/>
</dbReference>
<dbReference type="EMBL" id="CATQJL010000223">
    <property type="protein sequence ID" value="CAJ0599202.1"/>
    <property type="molecule type" value="Genomic_DNA"/>
</dbReference>
<dbReference type="SUPFAM" id="SSF57362">
    <property type="entry name" value="BPTI-like"/>
    <property type="match status" value="1"/>
</dbReference>
<protein>
    <recommendedName>
        <fullName evidence="2">BPTI/Kunitz inhibitor domain-containing protein</fullName>
    </recommendedName>
</protein>
<evidence type="ECO:0000313" key="4">
    <source>
        <dbReference type="Proteomes" id="UP001176961"/>
    </source>
</evidence>
<evidence type="ECO:0000256" key="1">
    <source>
        <dbReference type="SAM" id="SignalP"/>
    </source>
</evidence>
<gene>
    <name evidence="3" type="ORF">CYNAS_LOCUS11185</name>
</gene>
<dbReference type="InterPro" id="IPR020901">
    <property type="entry name" value="Prtase_inh_Kunz-CS"/>
</dbReference>
<accession>A0AA36GVZ9</accession>
<reference evidence="3" key="1">
    <citation type="submission" date="2023-07" db="EMBL/GenBank/DDBJ databases">
        <authorList>
            <consortium name="CYATHOMIX"/>
        </authorList>
    </citation>
    <scope>NUCLEOTIDE SEQUENCE</scope>
    <source>
        <strain evidence="3">N/A</strain>
    </source>
</reference>
<dbReference type="AlphaFoldDB" id="A0AA36GVZ9"/>
<keyword evidence="1" id="KW-0732">Signal</keyword>
<dbReference type="Proteomes" id="UP001176961">
    <property type="component" value="Unassembled WGS sequence"/>
</dbReference>
<dbReference type="GO" id="GO:0004867">
    <property type="term" value="F:serine-type endopeptidase inhibitor activity"/>
    <property type="evidence" value="ECO:0007669"/>
    <property type="project" value="InterPro"/>
</dbReference>
<dbReference type="PROSITE" id="PS00280">
    <property type="entry name" value="BPTI_KUNITZ_1"/>
    <property type="match status" value="1"/>
</dbReference>
<dbReference type="InterPro" id="IPR052861">
    <property type="entry name" value="BPTI/Kunitz_domain"/>
</dbReference>
<comment type="caution">
    <text evidence="3">The sequence shown here is derived from an EMBL/GenBank/DDBJ whole genome shotgun (WGS) entry which is preliminary data.</text>
</comment>
<dbReference type="Pfam" id="PF00014">
    <property type="entry name" value="Kunitz_BPTI"/>
    <property type="match status" value="1"/>
</dbReference>
<feature type="signal peptide" evidence="1">
    <location>
        <begin position="1"/>
        <end position="15"/>
    </location>
</feature>
<proteinExistence type="predicted"/>
<dbReference type="SMART" id="SM00131">
    <property type="entry name" value="KU"/>
    <property type="match status" value="1"/>
</dbReference>
<dbReference type="PROSITE" id="PS50279">
    <property type="entry name" value="BPTI_KUNITZ_2"/>
    <property type="match status" value="1"/>
</dbReference>
<dbReference type="InterPro" id="IPR036880">
    <property type="entry name" value="Kunitz_BPTI_sf"/>
</dbReference>
<feature type="chain" id="PRO_5041380067" description="BPTI/Kunitz inhibitor domain-containing protein" evidence="1">
    <location>
        <begin position="16"/>
        <end position="174"/>
    </location>
</feature>
<dbReference type="InterPro" id="IPR002223">
    <property type="entry name" value="Kunitz_BPTI"/>
</dbReference>
<evidence type="ECO:0000259" key="2">
    <source>
        <dbReference type="PROSITE" id="PS50279"/>
    </source>
</evidence>
<dbReference type="PANTHER" id="PTHR47248">
    <property type="entry name" value="PROTEIN CBG06772"/>
    <property type="match status" value="1"/>
</dbReference>
<organism evidence="3 4">
    <name type="scientific">Cylicocyclus nassatus</name>
    <name type="common">Nematode worm</name>
    <dbReference type="NCBI Taxonomy" id="53992"/>
    <lineage>
        <taxon>Eukaryota</taxon>
        <taxon>Metazoa</taxon>
        <taxon>Ecdysozoa</taxon>
        <taxon>Nematoda</taxon>
        <taxon>Chromadorea</taxon>
        <taxon>Rhabditida</taxon>
        <taxon>Rhabditina</taxon>
        <taxon>Rhabditomorpha</taxon>
        <taxon>Strongyloidea</taxon>
        <taxon>Strongylidae</taxon>
        <taxon>Cylicocyclus</taxon>
    </lineage>
</organism>
<name>A0AA36GVZ9_CYLNA</name>
<feature type="domain" description="BPTI/Kunitz inhibitor" evidence="2">
    <location>
        <begin position="33"/>
        <end position="76"/>
    </location>
</feature>